<dbReference type="EMBL" id="WHOC01000040">
    <property type="protein sequence ID" value="NOU85656.1"/>
    <property type="molecule type" value="Genomic_DNA"/>
</dbReference>
<feature type="transmembrane region" description="Helical" evidence="1">
    <location>
        <begin position="158"/>
        <end position="177"/>
    </location>
</feature>
<accession>A0ABX1Z034</accession>
<dbReference type="InterPro" id="IPR048147">
    <property type="entry name" value="CBO0543-like"/>
</dbReference>
<keyword evidence="1" id="KW-1133">Transmembrane helix</keyword>
<feature type="transmembrane region" description="Helical" evidence="1">
    <location>
        <begin position="128"/>
        <end position="146"/>
    </location>
</feature>
<evidence type="ECO:0000313" key="3">
    <source>
        <dbReference type="Proteomes" id="UP000658690"/>
    </source>
</evidence>
<reference evidence="2 3" key="1">
    <citation type="submission" date="2019-10" db="EMBL/GenBank/DDBJ databases">
        <title>Description of Paenibacillus choica sp. nov.</title>
        <authorList>
            <person name="Carlier A."/>
            <person name="Qi S."/>
        </authorList>
    </citation>
    <scope>NUCLEOTIDE SEQUENCE [LARGE SCALE GENOMIC DNA]</scope>
    <source>
        <strain evidence="2 3">LMG 31460</strain>
    </source>
</reference>
<keyword evidence="1" id="KW-0472">Membrane</keyword>
<feature type="transmembrane region" description="Helical" evidence="1">
    <location>
        <begin position="61"/>
        <end position="77"/>
    </location>
</feature>
<feature type="transmembrane region" description="Helical" evidence="1">
    <location>
        <begin position="36"/>
        <end position="54"/>
    </location>
</feature>
<evidence type="ECO:0000313" key="2">
    <source>
        <dbReference type="EMBL" id="NOU85656.1"/>
    </source>
</evidence>
<evidence type="ECO:0000256" key="1">
    <source>
        <dbReference type="SAM" id="Phobius"/>
    </source>
</evidence>
<feature type="transmembrane region" description="Helical" evidence="1">
    <location>
        <begin position="97"/>
        <end position="116"/>
    </location>
</feature>
<name>A0ABX1Z034_9BACL</name>
<keyword evidence="3" id="KW-1185">Reference proteome</keyword>
<organism evidence="2 3">
    <name type="scientific">Paenibacillus germinis</name>
    <dbReference type="NCBI Taxonomy" id="2654979"/>
    <lineage>
        <taxon>Bacteria</taxon>
        <taxon>Bacillati</taxon>
        <taxon>Bacillota</taxon>
        <taxon>Bacilli</taxon>
        <taxon>Bacillales</taxon>
        <taxon>Paenibacillaceae</taxon>
        <taxon>Paenibacillus</taxon>
    </lineage>
</organism>
<keyword evidence="1" id="KW-0812">Transmembrane</keyword>
<dbReference type="RefSeq" id="WP_171688975.1">
    <property type="nucleotide sequence ID" value="NZ_WHOC01000040.1"/>
</dbReference>
<protein>
    <submittedName>
        <fullName evidence="2">Uncharacterized protein</fullName>
    </submittedName>
</protein>
<dbReference type="NCBIfam" id="NF041644">
    <property type="entry name" value="CBO0543_fam"/>
    <property type="match status" value="1"/>
</dbReference>
<gene>
    <name evidence="2" type="ORF">GC102_07670</name>
</gene>
<sequence>MSDEQREALKELSDRISSVTNDWSMYWKTYSNIDTWQFWVMITFFIVPLIVLVFRIDRKKAFRIGFYGLVVHVFAFYSDLYGTTQGLWEYPYTLTPFSPSSLGLDASLIPVTYMLLYQWTVNHRKNYYLYIGLLAIAFAFGFKPLLSSIGLFHLVKASYGYLFLFYLAGGFFSKWMTDLFKLAQERA</sequence>
<comment type="caution">
    <text evidence="2">The sequence shown here is derived from an EMBL/GenBank/DDBJ whole genome shotgun (WGS) entry which is preliminary data.</text>
</comment>
<dbReference type="Proteomes" id="UP000658690">
    <property type="component" value="Unassembled WGS sequence"/>
</dbReference>
<proteinExistence type="predicted"/>